<protein>
    <recommendedName>
        <fullName evidence="3">Ankyrin repeat-containing domain</fullName>
    </recommendedName>
</protein>
<evidence type="ECO:0000313" key="1">
    <source>
        <dbReference type="EMBL" id="KAE9235208.1"/>
    </source>
</evidence>
<dbReference type="AlphaFoldDB" id="A0A6G0P4H9"/>
<accession>A0A6G0P4H9</accession>
<dbReference type="InterPro" id="IPR036770">
    <property type="entry name" value="Ankyrin_rpt-contain_sf"/>
</dbReference>
<dbReference type="Proteomes" id="UP000476176">
    <property type="component" value="Unassembled WGS sequence"/>
</dbReference>
<evidence type="ECO:0000313" key="2">
    <source>
        <dbReference type="Proteomes" id="UP000476176"/>
    </source>
</evidence>
<dbReference type="PANTHER" id="PTHR46586:SF3">
    <property type="entry name" value="ANKYRIN REPEAT-CONTAINING PROTEIN"/>
    <property type="match status" value="1"/>
</dbReference>
<dbReference type="Gene3D" id="1.25.40.20">
    <property type="entry name" value="Ankyrin repeat-containing domain"/>
    <property type="match status" value="1"/>
</dbReference>
<dbReference type="PANTHER" id="PTHR46586">
    <property type="entry name" value="ANKYRIN REPEAT-CONTAINING PROTEIN"/>
    <property type="match status" value="1"/>
</dbReference>
<dbReference type="EMBL" id="QXGC01000444">
    <property type="protein sequence ID" value="KAE9235208.1"/>
    <property type="molecule type" value="Genomic_DNA"/>
</dbReference>
<dbReference type="InterPro" id="IPR052050">
    <property type="entry name" value="SecEffector_AnkRepeat"/>
</dbReference>
<comment type="caution">
    <text evidence="1">The sequence shown here is derived from an EMBL/GenBank/DDBJ whole genome shotgun (WGS) entry which is preliminary data.</text>
</comment>
<sequence>MELDFKLDSMLWTSVAVVYRECLLKRSGEQLPHVARHIDGFLDDRSRSLAAAYERTASLHCIQLLADRRAAPESLYIEWEFNTVVAQAARRGDLASLKWLAESYLQDGALSAAANAAAFSGELSVLQWLHEEHKARVHWGGLEWCGAIRSGQTEVVEWLKQNSAPNTEAVWKLAFDAAAAGYLELMQWLLGHDKAAVEAAMRGAHKGHQWGIVKWLATHCNTTPLTGCVDAAAKDGDLEFLQWLRANTLTHSFARGHLDILKWLRTNKGDSLTSDVVDMAAAGGHLSILEWLHANGADACSPSAMKDAVLGSHVPVMLFLYNNYGRELCEAGICLLRDNWEDTEVRFVGMAQWLLNNFGEELEGVTMSVNRADWATNKWMKDHNMSMLEVEDEIVFWECGPQ</sequence>
<dbReference type="SUPFAM" id="SSF48403">
    <property type="entry name" value="Ankyrin repeat"/>
    <property type="match status" value="1"/>
</dbReference>
<evidence type="ECO:0008006" key="3">
    <source>
        <dbReference type="Google" id="ProtNLM"/>
    </source>
</evidence>
<name>A0A6G0P4H9_9STRA</name>
<organism evidence="1 2">
    <name type="scientific">Phytophthora fragariae</name>
    <dbReference type="NCBI Taxonomy" id="53985"/>
    <lineage>
        <taxon>Eukaryota</taxon>
        <taxon>Sar</taxon>
        <taxon>Stramenopiles</taxon>
        <taxon>Oomycota</taxon>
        <taxon>Peronosporomycetes</taxon>
        <taxon>Peronosporales</taxon>
        <taxon>Peronosporaceae</taxon>
        <taxon>Phytophthora</taxon>
    </lineage>
</organism>
<reference evidence="1 2" key="1">
    <citation type="submission" date="2018-09" db="EMBL/GenBank/DDBJ databases">
        <title>Genomic investigation of the strawberry pathogen Phytophthora fragariae indicates pathogenicity is determined by transcriptional variation in three key races.</title>
        <authorList>
            <person name="Adams T.M."/>
            <person name="Armitage A.D."/>
            <person name="Sobczyk M.K."/>
            <person name="Bates H.J."/>
            <person name="Dunwell J.M."/>
            <person name="Nellist C.F."/>
            <person name="Harrison R.J."/>
        </authorList>
    </citation>
    <scope>NUCLEOTIDE SEQUENCE [LARGE SCALE GENOMIC DNA]</scope>
    <source>
        <strain evidence="1 2">BC-23</strain>
    </source>
</reference>
<gene>
    <name evidence="1" type="ORF">PF004_g9179</name>
</gene>
<proteinExistence type="predicted"/>